<evidence type="ECO:0000256" key="6">
    <source>
        <dbReference type="ARBA" id="ARBA00022989"/>
    </source>
</evidence>
<feature type="transmembrane region" description="Helical" evidence="9">
    <location>
        <begin position="12"/>
        <end position="32"/>
    </location>
</feature>
<evidence type="ECO:0000256" key="5">
    <source>
        <dbReference type="ARBA" id="ARBA00022692"/>
    </source>
</evidence>
<accession>A0A9J6ZHK6</accession>
<dbReference type="Proteomes" id="UP001056756">
    <property type="component" value="Chromosome"/>
</dbReference>
<gene>
    <name evidence="10" type="ORF">NAG76_05175</name>
</gene>
<comment type="subcellular location">
    <subcellularLocation>
        <location evidence="1 8">Cell membrane</location>
        <topology evidence="1 8">Multi-pass membrane protein</topology>
    </subcellularLocation>
</comment>
<feature type="transmembrane region" description="Helical" evidence="9">
    <location>
        <begin position="187"/>
        <end position="211"/>
    </location>
</feature>
<name>A0A9J6ZHK6_9BACL</name>
<dbReference type="PANTHER" id="PTHR30477">
    <property type="entry name" value="ABC-TRANSPORTER METAL-BINDING PROTEIN"/>
    <property type="match status" value="1"/>
</dbReference>
<evidence type="ECO:0000313" key="10">
    <source>
        <dbReference type="EMBL" id="URN95638.1"/>
    </source>
</evidence>
<evidence type="ECO:0000313" key="11">
    <source>
        <dbReference type="Proteomes" id="UP001056756"/>
    </source>
</evidence>
<dbReference type="InterPro" id="IPR001626">
    <property type="entry name" value="ABC_TroCD"/>
</dbReference>
<comment type="similarity">
    <text evidence="2 8">Belongs to the ABC-3 integral membrane protein family.</text>
</comment>
<feature type="transmembrane region" description="Helical" evidence="9">
    <location>
        <begin position="140"/>
        <end position="158"/>
    </location>
</feature>
<dbReference type="CDD" id="cd06550">
    <property type="entry name" value="TM_ABC_iron-siderophores_like"/>
    <property type="match status" value="1"/>
</dbReference>
<dbReference type="SUPFAM" id="SSF81345">
    <property type="entry name" value="ABC transporter involved in vitamin B12 uptake, BtuC"/>
    <property type="match status" value="1"/>
</dbReference>
<dbReference type="PANTHER" id="PTHR30477:SF3">
    <property type="entry name" value="METAL TRANSPORT SYSTEM MEMBRANE PROTEIN CT_069-RELATED"/>
    <property type="match status" value="1"/>
</dbReference>
<dbReference type="Gene3D" id="1.10.3470.10">
    <property type="entry name" value="ABC transporter involved in vitamin B12 uptake, BtuC"/>
    <property type="match status" value="1"/>
</dbReference>
<proteinExistence type="inferred from homology"/>
<feature type="transmembrane region" description="Helical" evidence="9">
    <location>
        <begin position="256"/>
        <end position="282"/>
    </location>
</feature>
<dbReference type="GO" id="GO:0043190">
    <property type="term" value="C:ATP-binding cassette (ABC) transporter complex"/>
    <property type="evidence" value="ECO:0007669"/>
    <property type="project" value="InterPro"/>
</dbReference>
<evidence type="ECO:0000256" key="3">
    <source>
        <dbReference type="ARBA" id="ARBA00022448"/>
    </source>
</evidence>
<evidence type="ECO:0000256" key="4">
    <source>
        <dbReference type="ARBA" id="ARBA00022475"/>
    </source>
</evidence>
<dbReference type="AlphaFoldDB" id="A0A9J6ZHK6"/>
<evidence type="ECO:0000256" key="1">
    <source>
        <dbReference type="ARBA" id="ARBA00004651"/>
    </source>
</evidence>
<reference evidence="10" key="1">
    <citation type="submission" date="2022-05" db="EMBL/GenBank/DDBJ databases">
        <title>Novel bacterial taxa in a minimal lignocellulolytic consortium and its capacity to transform plastics disclosed by genome-resolved metagenomics.</title>
        <authorList>
            <person name="Rodriguez C.A.D."/>
            <person name="Diaz-Garcia L."/>
            <person name="Herrera K."/>
            <person name="Tarazona N.A."/>
            <person name="Sproer C."/>
            <person name="Overmann J."/>
            <person name="Jimenez D.J."/>
        </authorList>
    </citation>
    <scope>NUCLEOTIDE SEQUENCE</scope>
    <source>
        <strain evidence="10">MAG5</strain>
    </source>
</reference>
<feature type="transmembrane region" description="Helical" evidence="9">
    <location>
        <begin position="95"/>
        <end position="113"/>
    </location>
</feature>
<dbReference type="EMBL" id="CP097899">
    <property type="protein sequence ID" value="URN95638.1"/>
    <property type="molecule type" value="Genomic_DNA"/>
</dbReference>
<protein>
    <submittedName>
        <fullName evidence="10">Metal ABC transporter permease</fullName>
    </submittedName>
</protein>
<dbReference type="InterPro" id="IPR037294">
    <property type="entry name" value="ABC_BtuC-like"/>
</dbReference>
<keyword evidence="5 8" id="KW-0812">Transmembrane</keyword>
<keyword evidence="4" id="KW-1003">Cell membrane</keyword>
<evidence type="ECO:0000256" key="9">
    <source>
        <dbReference type="SAM" id="Phobius"/>
    </source>
</evidence>
<organism evidence="10 11">
    <name type="scientific">Candidatus Pristimantibacillus lignocellulolyticus</name>
    <dbReference type="NCBI Taxonomy" id="2994561"/>
    <lineage>
        <taxon>Bacteria</taxon>
        <taxon>Bacillati</taxon>
        <taxon>Bacillota</taxon>
        <taxon>Bacilli</taxon>
        <taxon>Bacillales</taxon>
        <taxon>Paenibacillaceae</taxon>
        <taxon>Candidatus Pristimantibacillus</taxon>
    </lineage>
</organism>
<feature type="transmembrane region" description="Helical" evidence="9">
    <location>
        <begin position="223"/>
        <end position="244"/>
    </location>
</feature>
<dbReference type="GO" id="GO:0055085">
    <property type="term" value="P:transmembrane transport"/>
    <property type="evidence" value="ECO:0007669"/>
    <property type="project" value="InterPro"/>
</dbReference>
<evidence type="ECO:0000256" key="7">
    <source>
        <dbReference type="ARBA" id="ARBA00023136"/>
    </source>
</evidence>
<sequence>MIGFLSYNAQWVLLSTLLLGMASGLIGTLSYWKRQSLMSDTLSHAALPGVIFGFLVAGSKNMPLMLIGAAISALLGAWLISWITSSTRVKEDAAMGIILSVFFGLGIMLLTYVNRMPGGGQSGLDNFIFGQAASMVSNDVKWLCALAAVVICIVGLLYKEWKLFLFDSAFAQGIGLSLRWMNAIYTAVLVLVIVIGIQAVGVILMAALLIIPAVSARYWTQSFRLVLILSAAIGGLSGMVGTFVSTLGSGWPTGPFIVIAASSIFIVSLTFGTSKGLLVVYLQRQQQRKQVIIASQQRRVERGQ</sequence>
<keyword evidence="7 9" id="KW-0472">Membrane</keyword>
<keyword evidence="3 8" id="KW-0813">Transport</keyword>
<evidence type="ECO:0000256" key="8">
    <source>
        <dbReference type="RuleBase" id="RU003943"/>
    </source>
</evidence>
<evidence type="ECO:0000256" key="2">
    <source>
        <dbReference type="ARBA" id="ARBA00008034"/>
    </source>
</evidence>
<keyword evidence="6 9" id="KW-1133">Transmembrane helix</keyword>
<dbReference type="GO" id="GO:0010043">
    <property type="term" value="P:response to zinc ion"/>
    <property type="evidence" value="ECO:0007669"/>
    <property type="project" value="TreeGrafter"/>
</dbReference>
<dbReference type="Pfam" id="PF00950">
    <property type="entry name" value="ABC-3"/>
    <property type="match status" value="1"/>
</dbReference>
<feature type="transmembrane region" description="Helical" evidence="9">
    <location>
        <begin position="64"/>
        <end position="83"/>
    </location>
</feature>
<dbReference type="KEGG" id="plig:NAG76_05175"/>